<name>A0AAW2YY05_9EUKA</name>
<dbReference type="Pfam" id="PF16900">
    <property type="entry name" value="REPA_OB_2"/>
    <property type="match status" value="1"/>
</dbReference>
<feature type="compositionally biased region" description="Low complexity" evidence="10">
    <location>
        <begin position="109"/>
        <end position="121"/>
    </location>
</feature>
<proteinExistence type="inferred from homology"/>
<dbReference type="Proteomes" id="UP001431209">
    <property type="component" value="Unassembled WGS sequence"/>
</dbReference>
<dbReference type="Gene3D" id="2.40.50.140">
    <property type="entry name" value="Nucleic acid-binding proteins"/>
    <property type="match status" value="3"/>
</dbReference>
<keyword evidence="3 9" id="KW-0235">DNA replication</keyword>
<dbReference type="Pfam" id="PF01336">
    <property type="entry name" value="tRNA_anti-codon"/>
    <property type="match status" value="1"/>
</dbReference>
<dbReference type="GO" id="GO:0006310">
    <property type="term" value="P:DNA recombination"/>
    <property type="evidence" value="ECO:0007669"/>
    <property type="project" value="InterPro"/>
</dbReference>
<evidence type="ECO:0000256" key="3">
    <source>
        <dbReference type="ARBA" id="ARBA00022705"/>
    </source>
</evidence>
<accession>A0AAW2YY05</accession>
<evidence type="ECO:0000313" key="15">
    <source>
        <dbReference type="Proteomes" id="UP001431209"/>
    </source>
</evidence>
<dbReference type="PANTHER" id="PTHR47165:SF4">
    <property type="entry name" value="OS03G0429900 PROTEIN"/>
    <property type="match status" value="1"/>
</dbReference>
<dbReference type="InterPro" id="IPR012340">
    <property type="entry name" value="NA-bd_OB-fold"/>
</dbReference>
<organism evidence="14 15">
    <name type="scientific">Acrasis kona</name>
    <dbReference type="NCBI Taxonomy" id="1008807"/>
    <lineage>
        <taxon>Eukaryota</taxon>
        <taxon>Discoba</taxon>
        <taxon>Heterolobosea</taxon>
        <taxon>Tetramitia</taxon>
        <taxon>Eutetramitia</taxon>
        <taxon>Acrasidae</taxon>
        <taxon>Acrasis</taxon>
    </lineage>
</organism>
<dbReference type="GO" id="GO:0006281">
    <property type="term" value="P:DNA repair"/>
    <property type="evidence" value="ECO:0007669"/>
    <property type="project" value="InterPro"/>
</dbReference>
<evidence type="ECO:0000256" key="1">
    <source>
        <dbReference type="ARBA" id="ARBA00004123"/>
    </source>
</evidence>
<reference evidence="14 15" key="1">
    <citation type="submission" date="2024-03" db="EMBL/GenBank/DDBJ databases">
        <title>The Acrasis kona genome and developmental transcriptomes reveal deep origins of eukaryotic multicellular pathways.</title>
        <authorList>
            <person name="Sheikh S."/>
            <person name="Fu C.-J."/>
            <person name="Brown M.W."/>
            <person name="Baldauf S.L."/>
        </authorList>
    </citation>
    <scope>NUCLEOTIDE SEQUENCE [LARGE SCALE GENOMIC DNA]</scope>
    <source>
        <strain evidence="14 15">ATCC MYA-3509</strain>
    </source>
</reference>
<keyword evidence="5 9" id="KW-0863">Zinc-finger</keyword>
<evidence type="ECO:0000256" key="9">
    <source>
        <dbReference type="RuleBase" id="RU364130"/>
    </source>
</evidence>
<keyword evidence="15" id="KW-1185">Reference proteome</keyword>
<dbReference type="PANTHER" id="PTHR47165">
    <property type="entry name" value="OS03G0429900 PROTEIN"/>
    <property type="match status" value="1"/>
</dbReference>
<dbReference type="InterPro" id="IPR004591">
    <property type="entry name" value="Rfa1"/>
</dbReference>
<evidence type="ECO:0000259" key="12">
    <source>
        <dbReference type="Pfam" id="PF08646"/>
    </source>
</evidence>
<dbReference type="SUPFAM" id="SSF50249">
    <property type="entry name" value="Nucleic acid-binding proteins"/>
    <property type="match status" value="3"/>
</dbReference>
<dbReference type="AlphaFoldDB" id="A0AAW2YY05"/>
<dbReference type="GO" id="GO:0003677">
    <property type="term" value="F:DNA binding"/>
    <property type="evidence" value="ECO:0007669"/>
    <property type="project" value="UniProtKB-KW"/>
</dbReference>
<keyword evidence="6 9" id="KW-0862">Zinc</keyword>
<comment type="similarity">
    <text evidence="2 9">Belongs to the replication factor A protein 1 family.</text>
</comment>
<dbReference type="GO" id="GO:0005634">
    <property type="term" value="C:nucleus"/>
    <property type="evidence" value="ECO:0007669"/>
    <property type="project" value="UniProtKB-SubCell"/>
</dbReference>
<dbReference type="InterPro" id="IPR004365">
    <property type="entry name" value="NA-bd_OB_tRNA"/>
</dbReference>
<dbReference type="InterPro" id="IPR047192">
    <property type="entry name" value="Euk_RPA1_DBD_C"/>
</dbReference>
<keyword evidence="8 9" id="KW-0539">Nucleus</keyword>
<evidence type="ECO:0000256" key="8">
    <source>
        <dbReference type="ARBA" id="ARBA00023242"/>
    </source>
</evidence>
<sequence length="615" mass="68371">MQAPQLTTCLADFVKNLSWTVGMQPVLQVIKKTDFGSGKFKAIISDGVNQTLSVCNNSSGDIEDLDIIRVTYAVYGKIKEKRLPIITTYEKIQGHGRIIGSPTQISVGTASPSAPQSKAPPQAAPTPSNLPPRGNQTRPSTASSKNAYTPTKNKGPIAYNSNHASISENDAIPFKKLNEYEKNWVIKGRVTTKSQIKEWKKAEGNSGRLFSVDLIDGDKDEIRVVGFNECVDKYFDLFQVGEVFLISKGKLRHANRNFSPINFPYEITLDQNSIVELVGNDQSIPKATYNLVKLTDLRSLEDNKVIDVAGLVDSIDQCKPYTTKAKKETFRRAMRLLAPGPGNSTVSVTLTLWGQAAQEVKVGEKDIVICKSVRKSSFDDVSLNSISSTVIVKEDVPEVEYIRTWYQKQFDEGSTAIVQNLSRPRERSDKPRDVMEGLRVKGLGSDADNVDFVTVRGTVTFIKDGTMYYDACPRKECNGKKVTIDGDGFSCRTCGHIDSCLRRYIMSFVVNDHTGHQWVTGFDDVGQLVLGCKANDIHEMRDVNEKKDMDRFEKTIFNANFNSYILNMKCQLSQMQGGMGSTEPKPKFTVMSASKVDYATESKILLAKIAEYDKL</sequence>
<dbReference type="NCBIfam" id="TIGR00617">
    <property type="entry name" value="rpa1"/>
    <property type="match status" value="1"/>
</dbReference>
<evidence type="ECO:0000256" key="6">
    <source>
        <dbReference type="ARBA" id="ARBA00022833"/>
    </source>
</evidence>
<dbReference type="CDD" id="cd04474">
    <property type="entry name" value="RPA1_DBD_A"/>
    <property type="match status" value="1"/>
</dbReference>
<dbReference type="InterPro" id="IPR031657">
    <property type="entry name" value="REPA_OB_2"/>
</dbReference>
<feature type="domain" description="OB" evidence="11">
    <location>
        <begin position="184"/>
        <end position="268"/>
    </location>
</feature>
<feature type="domain" description="Replication protein A OB" evidence="13">
    <location>
        <begin position="294"/>
        <end position="392"/>
    </location>
</feature>
<feature type="compositionally biased region" description="Polar residues" evidence="10">
    <location>
        <begin position="134"/>
        <end position="152"/>
    </location>
</feature>
<evidence type="ECO:0000259" key="13">
    <source>
        <dbReference type="Pfam" id="PF16900"/>
    </source>
</evidence>
<gene>
    <name evidence="14" type="ORF">AKO1_012483</name>
</gene>
<evidence type="ECO:0000256" key="7">
    <source>
        <dbReference type="ARBA" id="ARBA00023125"/>
    </source>
</evidence>
<evidence type="ECO:0000259" key="11">
    <source>
        <dbReference type="Pfam" id="PF01336"/>
    </source>
</evidence>
<dbReference type="FunFam" id="2.40.50.140:FF:000041">
    <property type="entry name" value="Replication protein A subunit"/>
    <property type="match status" value="1"/>
</dbReference>
<evidence type="ECO:0000313" key="14">
    <source>
        <dbReference type="EMBL" id="KAL0481650.1"/>
    </source>
</evidence>
<dbReference type="CDD" id="cd04476">
    <property type="entry name" value="RPA1_DBD_C"/>
    <property type="match status" value="1"/>
</dbReference>
<evidence type="ECO:0000256" key="5">
    <source>
        <dbReference type="ARBA" id="ARBA00022771"/>
    </source>
</evidence>
<dbReference type="Pfam" id="PF08646">
    <property type="entry name" value="Rep_fac-A_C"/>
    <property type="match status" value="1"/>
</dbReference>
<feature type="domain" description="Replication factor A C-terminal" evidence="12">
    <location>
        <begin position="452"/>
        <end position="605"/>
    </location>
</feature>
<dbReference type="GO" id="GO:0008270">
    <property type="term" value="F:zinc ion binding"/>
    <property type="evidence" value="ECO:0007669"/>
    <property type="project" value="UniProtKB-KW"/>
</dbReference>
<dbReference type="FunFam" id="2.40.50.140:FF:000090">
    <property type="entry name" value="Replication protein A subunit"/>
    <property type="match status" value="1"/>
</dbReference>
<keyword evidence="4 9" id="KW-0479">Metal-binding</keyword>
<dbReference type="GO" id="GO:0006260">
    <property type="term" value="P:DNA replication"/>
    <property type="evidence" value="ECO:0007669"/>
    <property type="project" value="UniProtKB-KW"/>
</dbReference>
<dbReference type="EMBL" id="JAOPGA020000780">
    <property type="protein sequence ID" value="KAL0481650.1"/>
    <property type="molecule type" value="Genomic_DNA"/>
</dbReference>
<feature type="region of interest" description="Disordered" evidence="10">
    <location>
        <begin position="100"/>
        <end position="161"/>
    </location>
</feature>
<comment type="subcellular location">
    <subcellularLocation>
        <location evidence="1 9">Nucleus</location>
    </subcellularLocation>
</comment>
<evidence type="ECO:0000256" key="10">
    <source>
        <dbReference type="SAM" id="MobiDB-lite"/>
    </source>
</evidence>
<dbReference type="InterPro" id="IPR013955">
    <property type="entry name" value="Rep_factor-A_C"/>
</dbReference>
<protein>
    <recommendedName>
        <fullName evidence="9">Replication protein A subunit</fullName>
    </recommendedName>
</protein>
<comment type="caution">
    <text evidence="14">The sequence shown here is derived from an EMBL/GenBank/DDBJ whole genome shotgun (WGS) entry which is preliminary data.</text>
</comment>
<evidence type="ECO:0000256" key="4">
    <source>
        <dbReference type="ARBA" id="ARBA00022723"/>
    </source>
</evidence>
<keyword evidence="7 9" id="KW-0238">DNA-binding</keyword>
<evidence type="ECO:0000256" key="2">
    <source>
        <dbReference type="ARBA" id="ARBA00005690"/>
    </source>
</evidence>